<feature type="transmembrane region" description="Helical" evidence="11">
    <location>
        <begin position="212"/>
        <end position="236"/>
    </location>
</feature>
<proteinExistence type="predicted"/>
<keyword evidence="6 11" id="KW-0812">Transmembrane</keyword>
<dbReference type="PANTHER" id="PTHR32196:SF71">
    <property type="entry name" value="AUTOINDUCER 2 IMPORT SYSTEM PERMEASE PROTEIN LSRD"/>
    <property type="match status" value="1"/>
</dbReference>
<feature type="transmembrane region" description="Helical" evidence="11">
    <location>
        <begin position="174"/>
        <end position="192"/>
    </location>
</feature>
<sequence length="370" mass="38690">MNMQVFSKGVSEARAKKALQQDDFTRSSAMKILSNLWAWLFLLLLVIFFSIAAPGFCNLFNFQSLGTNMAVLLVLALGQTFVILSGGIDLSVGFVMGLASVCSALAMQKLTGQPLVVMILAGLAVALVVGVIAGSINGLLVSRLKVPPFIATLGTLGIAQGVAYVLSGGPPVSVNSNALGFLGNGFVLYYHPKAGFHFFSPPPGITGIALRHVSGFLPLPVIYLAVITLVCAWVLARTKFGRHLYAVGGNAKAASRAGIPVNKQIFRIYMMSSLFAGLAGFLYVLRYSGGVANAGDALMLSSIAAIVIGGASLFGGEGKILGTVVGALIISVLQNGLIIEGIDPFWQYAAVGVVIILAVLMDQAKARIIR</sequence>
<feature type="transmembrane region" description="Helical" evidence="11">
    <location>
        <begin position="36"/>
        <end position="53"/>
    </location>
</feature>
<comment type="subunit">
    <text evidence="2">The complex is composed of two ATP-binding proteins (LsrA), two transmembrane proteins (LsrC and LsrD) and a solute-binding protein (LsrB).</text>
</comment>
<dbReference type="RefSeq" id="WP_227308941.1">
    <property type="nucleotide sequence ID" value="NZ_JAESVA010000006.1"/>
</dbReference>
<accession>A0A963Z5P0</accession>
<evidence type="ECO:0000256" key="7">
    <source>
        <dbReference type="ARBA" id="ARBA00022989"/>
    </source>
</evidence>
<dbReference type="Proteomes" id="UP000721844">
    <property type="component" value="Unassembled WGS sequence"/>
</dbReference>
<feature type="transmembrane region" description="Helical" evidence="11">
    <location>
        <begin position="265"/>
        <end position="285"/>
    </location>
</feature>
<dbReference type="Pfam" id="PF02653">
    <property type="entry name" value="BPD_transp_2"/>
    <property type="match status" value="1"/>
</dbReference>
<evidence type="ECO:0000256" key="9">
    <source>
        <dbReference type="ARBA" id="ARBA00025439"/>
    </source>
</evidence>
<feature type="transmembrane region" description="Helical" evidence="11">
    <location>
        <begin position="115"/>
        <end position="136"/>
    </location>
</feature>
<dbReference type="EMBL" id="JAESVA010000006">
    <property type="protein sequence ID" value="MCB8882278.1"/>
    <property type="molecule type" value="Genomic_DNA"/>
</dbReference>
<keyword evidence="3" id="KW-0813">Transport</keyword>
<keyword evidence="7 11" id="KW-1133">Transmembrane helix</keyword>
<feature type="transmembrane region" description="Helical" evidence="11">
    <location>
        <begin position="148"/>
        <end position="167"/>
    </location>
</feature>
<dbReference type="CDD" id="cd06579">
    <property type="entry name" value="TM_PBP1_transp_AraH_like"/>
    <property type="match status" value="1"/>
</dbReference>
<dbReference type="GO" id="GO:0005886">
    <property type="term" value="C:plasma membrane"/>
    <property type="evidence" value="ECO:0007669"/>
    <property type="project" value="UniProtKB-SubCell"/>
</dbReference>
<name>A0A963Z5P0_9PROT</name>
<keyword evidence="13" id="KW-1185">Reference proteome</keyword>
<dbReference type="AlphaFoldDB" id="A0A963Z5P0"/>
<comment type="function">
    <text evidence="9">Part of the ABC transporter complex LsrABCD involved in autoinducer 2 (AI-2) import. Probably responsible for the translocation of the substrate across the membrane.</text>
</comment>
<evidence type="ECO:0000256" key="4">
    <source>
        <dbReference type="ARBA" id="ARBA00022475"/>
    </source>
</evidence>
<feature type="transmembrane region" description="Helical" evidence="11">
    <location>
        <begin position="345"/>
        <end position="361"/>
    </location>
</feature>
<organism evidence="12 13">
    <name type="scientific">Acidisoma cellulosilyticum</name>
    <dbReference type="NCBI Taxonomy" id="2802395"/>
    <lineage>
        <taxon>Bacteria</taxon>
        <taxon>Pseudomonadati</taxon>
        <taxon>Pseudomonadota</taxon>
        <taxon>Alphaproteobacteria</taxon>
        <taxon>Acetobacterales</taxon>
        <taxon>Acidocellaceae</taxon>
        <taxon>Acidisoma</taxon>
    </lineage>
</organism>
<protein>
    <recommendedName>
        <fullName evidence="10">Autoinducer 2 import system permease protein LsrD</fullName>
    </recommendedName>
</protein>
<feature type="transmembrane region" description="Helical" evidence="11">
    <location>
        <begin position="321"/>
        <end position="339"/>
    </location>
</feature>
<feature type="transmembrane region" description="Helical" evidence="11">
    <location>
        <begin position="297"/>
        <end position="314"/>
    </location>
</feature>
<evidence type="ECO:0000256" key="6">
    <source>
        <dbReference type="ARBA" id="ARBA00022692"/>
    </source>
</evidence>
<evidence type="ECO:0000256" key="10">
    <source>
        <dbReference type="ARBA" id="ARBA00039381"/>
    </source>
</evidence>
<evidence type="ECO:0000256" key="8">
    <source>
        <dbReference type="ARBA" id="ARBA00023136"/>
    </source>
</evidence>
<evidence type="ECO:0000256" key="3">
    <source>
        <dbReference type="ARBA" id="ARBA00022448"/>
    </source>
</evidence>
<evidence type="ECO:0000313" key="12">
    <source>
        <dbReference type="EMBL" id="MCB8882278.1"/>
    </source>
</evidence>
<comment type="subcellular location">
    <subcellularLocation>
        <location evidence="1">Cell membrane</location>
        <topology evidence="1">Multi-pass membrane protein</topology>
    </subcellularLocation>
</comment>
<dbReference type="PANTHER" id="PTHR32196">
    <property type="entry name" value="ABC TRANSPORTER PERMEASE PROTEIN YPHD-RELATED-RELATED"/>
    <property type="match status" value="1"/>
</dbReference>
<evidence type="ECO:0000256" key="11">
    <source>
        <dbReference type="SAM" id="Phobius"/>
    </source>
</evidence>
<feature type="transmembrane region" description="Helical" evidence="11">
    <location>
        <begin position="65"/>
        <end position="84"/>
    </location>
</feature>
<evidence type="ECO:0000256" key="2">
    <source>
        <dbReference type="ARBA" id="ARBA00011262"/>
    </source>
</evidence>
<dbReference type="GO" id="GO:0022857">
    <property type="term" value="F:transmembrane transporter activity"/>
    <property type="evidence" value="ECO:0007669"/>
    <property type="project" value="InterPro"/>
</dbReference>
<gene>
    <name evidence="12" type="ORF">ACELLULO517_18670</name>
</gene>
<evidence type="ECO:0000256" key="1">
    <source>
        <dbReference type="ARBA" id="ARBA00004651"/>
    </source>
</evidence>
<dbReference type="InterPro" id="IPR001851">
    <property type="entry name" value="ABC_transp_permease"/>
</dbReference>
<keyword evidence="5" id="KW-0997">Cell inner membrane</keyword>
<evidence type="ECO:0000256" key="5">
    <source>
        <dbReference type="ARBA" id="ARBA00022519"/>
    </source>
</evidence>
<keyword evidence="4" id="KW-1003">Cell membrane</keyword>
<keyword evidence="8 11" id="KW-0472">Membrane</keyword>
<evidence type="ECO:0000313" key="13">
    <source>
        <dbReference type="Proteomes" id="UP000721844"/>
    </source>
</evidence>
<reference evidence="12 13" key="1">
    <citation type="journal article" date="2021" name="Microorganisms">
        <title>Acidisoma silvae sp. nov. and Acidisomacellulosilytica sp. nov., Two Acidophilic Bacteria Isolated from Decaying Wood, Hydrolyzing Cellulose and Producing Poly-3-hydroxybutyrate.</title>
        <authorList>
            <person name="Mieszkin S."/>
            <person name="Pouder E."/>
            <person name="Uroz S."/>
            <person name="Simon-Colin C."/>
            <person name="Alain K."/>
        </authorList>
    </citation>
    <scope>NUCLEOTIDE SEQUENCE [LARGE SCALE GENOMIC DNA]</scope>
    <source>
        <strain evidence="12 13">HW T5.17</strain>
    </source>
</reference>
<comment type="caution">
    <text evidence="12">The sequence shown here is derived from an EMBL/GenBank/DDBJ whole genome shotgun (WGS) entry which is preliminary data.</text>
</comment>